<dbReference type="GO" id="GO:0008233">
    <property type="term" value="F:peptidase activity"/>
    <property type="evidence" value="ECO:0007669"/>
    <property type="project" value="UniProtKB-KW"/>
</dbReference>
<feature type="region of interest" description="Disordered" evidence="8">
    <location>
        <begin position="1"/>
        <end position="31"/>
    </location>
</feature>
<feature type="transmembrane region" description="Helical" evidence="9">
    <location>
        <begin position="146"/>
        <end position="165"/>
    </location>
</feature>
<evidence type="ECO:0000256" key="5">
    <source>
        <dbReference type="ARBA" id="ARBA00022801"/>
    </source>
</evidence>
<name>A0A2U8E3B1_9BACT</name>
<feature type="transmembrane region" description="Helical" evidence="9">
    <location>
        <begin position="233"/>
        <end position="256"/>
    </location>
</feature>
<dbReference type="GO" id="GO:0006508">
    <property type="term" value="P:proteolysis"/>
    <property type="evidence" value="ECO:0007669"/>
    <property type="project" value="UniProtKB-KW"/>
</dbReference>
<evidence type="ECO:0008006" key="12">
    <source>
        <dbReference type="Google" id="ProtNLM"/>
    </source>
</evidence>
<feature type="transmembrane region" description="Helical" evidence="9">
    <location>
        <begin position="271"/>
        <end position="288"/>
    </location>
</feature>
<evidence type="ECO:0000313" key="11">
    <source>
        <dbReference type="Proteomes" id="UP000244896"/>
    </source>
</evidence>
<feature type="transmembrane region" description="Helical" evidence="9">
    <location>
        <begin position="120"/>
        <end position="139"/>
    </location>
</feature>
<evidence type="ECO:0000313" key="10">
    <source>
        <dbReference type="EMBL" id="AWI09363.1"/>
    </source>
</evidence>
<keyword evidence="6 9" id="KW-1133">Transmembrane helix</keyword>
<dbReference type="GO" id="GO:0005886">
    <property type="term" value="C:plasma membrane"/>
    <property type="evidence" value="ECO:0007669"/>
    <property type="project" value="UniProtKB-SubCell"/>
</dbReference>
<evidence type="ECO:0000256" key="6">
    <source>
        <dbReference type="ARBA" id="ARBA00022989"/>
    </source>
</evidence>
<evidence type="ECO:0000256" key="3">
    <source>
        <dbReference type="ARBA" id="ARBA00022670"/>
    </source>
</evidence>
<feature type="compositionally biased region" description="Basic and acidic residues" evidence="8">
    <location>
        <begin position="10"/>
        <end position="20"/>
    </location>
</feature>
<evidence type="ECO:0000256" key="8">
    <source>
        <dbReference type="SAM" id="MobiDB-lite"/>
    </source>
</evidence>
<evidence type="ECO:0000256" key="2">
    <source>
        <dbReference type="ARBA" id="ARBA00022475"/>
    </source>
</evidence>
<keyword evidence="11" id="KW-1185">Reference proteome</keyword>
<protein>
    <recommendedName>
        <fullName evidence="12">Methanolan biosynthesis EpsI domain-containing protein</fullName>
    </recommendedName>
</protein>
<dbReference type="EMBL" id="CP023004">
    <property type="protein sequence ID" value="AWI09363.1"/>
    <property type="molecule type" value="Genomic_DNA"/>
</dbReference>
<dbReference type="InterPro" id="IPR026392">
    <property type="entry name" value="Exo/Archaeosortase_dom"/>
</dbReference>
<proteinExistence type="predicted"/>
<evidence type="ECO:0000256" key="4">
    <source>
        <dbReference type="ARBA" id="ARBA00022692"/>
    </source>
</evidence>
<keyword evidence="3" id="KW-0645">Protease</keyword>
<evidence type="ECO:0000256" key="1">
    <source>
        <dbReference type="ARBA" id="ARBA00004651"/>
    </source>
</evidence>
<feature type="transmembrane region" description="Helical" evidence="9">
    <location>
        <begin position="323"/>
        <end position="342"/>
    </location>
</feature>
<comment type="subcellular location">
    <subcellularLocation>
        <location evidence="1">Cell membrane</location>
        <topology evidence="1">Multi-pass membrane protein</topology>
    </subcellularLocation>
</comment>
<dbReference type="Proteomes" id="UP000244896">
    <property type="component" value="Chromosome"/>
</dbReference>
<sequence>MAGAGNGRTPDCRRDGRRGDVAQARAKNAERRGVNDSVRELRGQAAPCAGVLLAGWPVLRWFVARLGDGGDERFGLVALALALVLTPRAVWRERIAAWRLIVAGVFALAVAFPVSGTPMLLRALLLVCALSVLFCRGGGALGRAGLLALSLPVTATLQFFAGYPLRVLTAELGRPLIALFGVATERSGVALEWAGGVVVVDAPCSGVHMLWTGGVLVCAVAAWLRLGAWRTVFFGVAGLCAILLGNTVRAAVLFFIESGLWRAPGWAHEGVGLVIFAVLAAGLLWLGFRLKGANHEGGAKPPAKSKLDAPFERVRLSRRLRPTVFFVFTVMCSGAAVMPLIGQQGTVTAASDSDFPGWPELFEGKPWIRLRNPRNAAAFASGFAGKTGVFKQTGADGAGRIVVLRWIREASRGVHPAADCFRASGFEIKPGGLVRDANDVMWSEFLATKDGETWRVRERWHDDAGGAWTDVSAWYWAAVRGRGPWWAVTVAVACGD</sequence>
<keyword evidence="4 9" id="KW-0812">Transmembrane</keyword>
<dbReference type="Pfam" id="PF09721">
    <property type="entry name" value="Exosortase_EpsH"/>
    <property type="match status" value="1"/>
</dbReference>
<dbReference type="KEGG" id="elut:CKA38_09005"/>
<organism evidence="10 11">
    <name type="scientific">Ereboglobus luteus</name>
    <dbReference type="NCBI Taxonomy" id="1796921"/>
    <lineage>
        <taxon>Bacteria</taxon>
        <taxon>Pseudomonadati</taxon>
        <taxon>Verrucomicrobiota</taxon>
        <taxon>Opitutia</taxon>
        <taxon>Opitutales</taxon>
        <taxon>Opitutaceae</taxon>
        <taxon>Ereboglobus</taxon>
    </lineage>
</organism>
<reference evidence="10 11" key="1">
    <citation type="journal article" date="2018" name="Syst. Appl. Microbiol.">
        <title>Ereboglobus luteus gen. nov. sp. nov. from cockroach guts, and new insights into the oxygen relationship of the genera Opitutus and Didymococcus (Verrucomicrobia: Opitutaceae).</title>
        <authorList>
            <person name="Tegtmeier D."/>
            <person name="Belitz A."/>
            <person name="Radek R."/>
            <person name="Heimerl T."/>
            <person name="Brune A."/>
        </authorList>
    </citation>
    <scope>NUCLEOTIDE SEQUENCE [LARGE SCALE GENOMIC DNA]</scope>
    <source>
        <strain evidence="10 11">Ho45</strain>
    </source>
</reference>
<dbReference type="OrthoDB" id="7597370at2"/>
<dbReference type="InterPro" id="IPR019127">
    <property type="entry name" value="Exosortase"/>
</dbReference>
<evidence type="ECO:0000256" key="9">
    <source>
        <dbReference type="SAM" id="Phobius"/>
    </source>
</evidence>
<accession>A0A2U8E3B1</accession>
<evidence type="ECO:0000256" key="7">
    <source>
        <dbReference type="ARBA" id="ARBA00023136"/>
    </source>
</evidence>
<keyword evidence="2" id="KW-1003">Cell membrane</keyword>
<keyword evidence="5" id="KW-0378">Hydrolase</keyword>
<keyword evidence="7 9" id="KW-0472">Membrane</keyword>
<gene>
    <name evidence="10" type="ORF">CKA38_09005</name>
</gene>
<feature type="transmembrane region" description="Helical" evidence="9">
    <location>
        <begin position="96"/>
        <end position="114"/>
    </location>
</feature>
<dbReference type="AlphaFoldDB" id="A0A2U8E3B1"/>
<dbReference type="NCBIfam" id="TIGR04178">
    <property type="entry name" value="exo_archaeo"/>
    <property type="match status" value="1"/>
</dbReference>
<feature type="transmembrane region" description="Helical" evidence="9">
    <location>
        <begin position="208"/>
        <end position="226"/>
    </location>
</feature>